<sequence>MPDGMTANFGHRVRPNIGSRWTCVYRQTWWFISWRARFWRRPRWKHWGWSRRICCYASFLWSRRIRIGRPWPWFPQITCLRPGQGQRGYSFCQEIRTVSLWTRMVKKKPLDI</sequence>
<name>A0A7M7JWT5_VARDE</name>
<proteinExistence type="predicted"/>
<dbReference type="RefSeq" id="XP_022658284.1">
    <property type="nucleotide sequence ID" value="XM_022802549.1"/>
</dbReference>
<evidence type="ECO:0000313" key="2">
    <source>
        <dbReference type="Proteomes" id="UP000594260"/>
    </source>
</evidence>
<reference evidence="1" key="1">
    <citation type="submission" date="2021-01" db="UniProtKB">
        <authorList>
            <consortium name="EnsemblMetazoa"/>
        </authorList>
    </citation>
    <scope>IDENTIFICATION</scope>
</reference>
<accession>A0A7M7JWT5</accession>
<dbReference type="Proteomes" id="UP000594260">
    <property type="component" value="Unplaced"/>
</dbReference>
<protein>
    <submittedName>
        <fullName evidence="1">Uncharacterized protein</fullName>
    </submittedName>
</protein>
<evidence type="ECO:0000313" key="1">
    <source>
        <dbReference type="EnsemblMetazoa" id="XP_022658284"/>
    </source>
</evidence>
<keyword evidence="2" id="KW-1185">Reference proteome</keyword>
<dbReference type="AlphaFoldDB" id="A0A7M7JWT5"/>
<dbReference type="GeneID" id="111249110"/>
<organism evidence="1 2">
    <name type="scientific">Varroa destructor</name>
    <name type="common">Honeybee mite</name>
    <dbReference type="NCBI Taxonomy" id="109461"/>
    <lineage>
        <taxon>Eukaryota</taxon>
        <taxon>Metazoa</taxon>
        <taxon>Ecdysozoa</taxon>
        <taxon>Arthropoda</taxon>
        <taxon>Chelicerata</taxon>
        <taxon>Arachnida</taxon>
        <taxon>Acari</taxon>
        <taxon>Parasitiformes</taxon>
        <taxon>Mesostigmata</taxon>
        <taxon>Gamasina</taxon>
        <taxon>Dermanyssoidea</taxon>
        <taxon>Varroidae</taxon>
        <taxon>Varroa</taxon>
    </lineage>
</organism>
<dbReference type="EnsemblMetazoa" id="XM_022802549">
    <property type="protein sequence ID" value="XP_022658284"/>
    <property type="gene ID" value="LOC111249110"/>
</dbReference>